<feature type="domain" description="Histidine kinase" evidence="21">
    <location>
        <begin position="405"/>
        <end position="625"/>
    </location>
</feature>
<evidence type="ECO:0000256" key="17">
    <source>
        <dbReference type="ARBA" id="ARBA00074306"/>
    </source>
</evidence>
<dbReference type="PANTHER" id="PTHR45339">
    <property type="entry name" value="HYBRID SIGNAL TRANSDUCTION HISTIDINE KINASE J"/>
    <property type="match status" value="1"/>
</dbReference>
<dbReference type="PROSITE" id="PS50113">
    <property type="entry name" value="PAC"/>
    <property type="match status" value="1"/>
</dbReference>
<dbReference type="SMART" id="SM00387">
    <property type="entry name" value="HATPase_c"/>
    <property type="match status" value="1"/>
</dbReference>
<evidence type="ECO:0000256" key="19">
    <source>
        <dbReference type="PROSITE-ProRule" id="PRU00169"/>
    </source>
</evidence>
<feature type="region of interest" description="Disordered" evidence="20">
    <location>
        <begin position="628"/>
        <end position="660"/>
    </location>
</feature>
<dbReference type="InterPro" id="IPR005467">
    <property type="entry name" value="His_kinase_dom"/>
</dbReference>
<dbReference type="CDD" id="cd00088">
    <property type="entry name" value="HPT"/>
    <property type="match status" value="1"/>
</dbReference>
<dbReference type="SMART" id="SM00091">
    <property type="entry name" value="PAS"/>
    <property type="match status" value="3"/>
</dbReference>
<dbReference type="GO" id="GO:0005886">
    <property type="term" value="C:plasma membrane"/>
    <property type="evidence" value="ECO:0007669"/>
    <property type="project" value="UniProtKB-SubCell"/>
</dbReference>
<dbReference type="Pfam" id="PF02518">
    <property type="entry name" value="HATPase_c"/>
    <property type="match status" value="1"/>
</dbReference>
<evidence type="ECO:0000256" key="7">
    <source>
        <dbReference type="ARBA" id="ARBA00022679"/>
    </source>
</evidence>
<evidence type="ECO:0000256" key="6">
    <source>
        <dbReference type="ARBA" id="ARBA00022553"/>
    </source>
</evidence>
<evidence type="ECO:0000256" key="14">
    <source>
        <dbReference type="ARBA" id="ARBA00023136"/>
    </source>
</evidence>
<dbReference type="PROSITE" id="PS50894">
    <property type="entry name" value="HPT"/>
    <property type="match status" value="1"/>
</dbReference>
<dbReference type="SUPFAM" id="SSF47384">
    <property type="entry name" value="Homodimeric domain of signal transducing histidine kinase"/>
    <property type="match status" value="1"/>
</dbReference>
<gene>
    <name evidence="26" type="ORF">FB382_001753</name>
</gene>
<dbReference type="GO" id="GO:0005524">
    <property type="term" value="F:ATP binding"/>
    <property type="evidence" value="ECO:0007669"/>
    <property type="project" value="UniProtKB-KW"/>
</dbReference>
<dbReference type="GO" id="GO:0006355">
    <property type="term" value="P:regulation of DNA-templated transcription"/>
    <property type="evidence" value="ECO:0007669"/>
    <property type="project" value="InterPro"/>
</dbReference>
<evidence type="ECO:0000256" key="15">
    <source>
        <dbReference type="ARBA" id="ARBA00064003"/>
    </source>
</evidence>
<sequence>MTHQHSSDDLVEALADAVVVVATDGTVVRVNAAAERMFGHERSDLVGRDHAVLIPSGLTESLAGMIADGDVAPGPLGTDLTLLGRHRDGTSFPVEVHLAPLPERGAPIVATVRDVTHRQLHDDDLRNALSLVNATLESTADGILVVAADGTIAGANSQFVAMWGIPEELMASRDDDRLLGFVLDQLVDPEVFVSKVHELYEHPAEESNDVLEFRDGRTFERYSRPQRVDDEIVGRVWSFRDVTVRRVAQEQRREALAMLSSADARFRSLVESSDDSIVSSTPQGVITSWNAAAERLFGYRSDEAVGQHIEMLVRPELRGQAEEIQRRAMMAGETRRSLETEFVRRDRSLVPVSLTVSPIYDGEAITGVSAIIRDVTVARARQAELETAQAAAEAASRAKSDFLATMSHEIRTPMNGVIGLTGLLLNTSLDEVQRRYAAGVRGAGEALLAIIDDILDFSKLEAGKVDLEEVAFGPQRLVEEIGVLLASAAADQGLELRTVCAPDVPTAVLGDAGRIRQVLINLAGNAVKFTPAGHVEVRVVRVSGDGEDRLRFEVEDTGIGIDAHTRARLFEPFSQADASTTRRFGGTGLGLAISRRLVHKMGGDLLVDSEPGAGSTFRFELELPATTVTASESPQAGRRPSLEELDTLGPNPVPLRSSPASAGSRRVLVAEDNAVNQMVALGLLTELGYDAVIVSHGRHALDALEGEHFDAVLMDCHMPEMDGFAATRELRRREDGTRRTPVIAMTAGVLDEDRDRCFAAGMDDFVAKPVDVNHLRVTLRRWIGAPVPAANVLDPDRVASLRRLGPDDGLGLLRAVVPAFIASSGEDLALLRGAVADGDTAAVLGHAHRLKGSAGNVGAQHVEAACLAIEQHVRETDTVPDLARVERVADRLAAAVHELEEIVGG</sequence>
<dbReference type="InterPro" id="IPR013767">
    <property type="entry name" value="PAS_fold"/>
</dbReference>
<dbReference type="SMART" id="SM00388">
    <property type="entry name" value="HisKA"/>
    <property type="match status" value="1"/>
</dbReference>
<keyword evidence="14" id="KW-0472">Membrane</keyword>
<dbReference type="Pfam" id="PF00072">
    <property type="entry name" value="Response_reg"/>
    <property type="match status" value="1"/>
</dbReference>
<name>A0A7W3IZG2_9ACTN</name>
<dbReference type="SMART" id="SM00073">
    <property type="entry name" value="HPT"/>
    <property type="match status" value="1"/>
</dbReference>
<dbReference type="InterPro" id="IPR000700">
    <property type="entry name" value="PAS-assoc_C"/>
</dbReference>
<reference evidence="26 27" key="1">
    <citation type="submission" date="2020-07" db="EMBL/GenBank/DDBJ databases">
        <title>Sequencing the genomes of 1000 actinobacteria strains.</title>
        <authorList>
            <person name="Klenk H.-P."/>
        </authorList>
    </citation>
    <scope>NUCLEOTIDE SEQUENCE [LARGE SCALE GENOMIC DNA]</scope>
    <source>
        <strain evidence="26 27">DSM 21349</strain>
    </source>
</reference>
<evidence type="ECO:0000256" key="3">
    <source>
        <dbReference type="ARBA" id="ARBA00006402"/>
    </source>
</evidence>
<dbReference type="PANTHER" id="PTHR45339:SF1">
    <property type="entry name" value="HYBRID SIGNAL TRANSDUCTION HISTIDINE KINASE J"/>
    <property type="match status" value="1"/>
</dbReference>
<evidence type="ECO:0000313" key="26">
    <source>
        <dbReference type="EMBL" id="MBA8803462.1"/>
    </source>
</evidence>
<dbReference type="FunFam" id="1.10.287.130:FF:000002">
    <property type="entry name" value="Two-component osmosensing histidine kinase"/>
    <property type="match status" value="1"/>
</dbReference>
<comment type="similarity">
    <text evidence="3">In the N-terminal section; belongs to the phytochrome family.</text>
</comment>
<dbReference type="AlphaFoldDB" id="A0A7W3IZG2"/>
<keyword evidence="8" id="KW-0812">Transmembrane</keyword>
<comment type="subcellular location">
    <subcellularLocation>
        <location evidence="2">Cell membrane</location>
        <topology evidence="2">Multi-pass membrane protein</topology>
    </subcellularLocation>
</comment>
<evidence type="ECO:0000259" key="22">
    <source>
        <dbReference type="PROSITE" id="PS50110"/>
    </source>
</evidence>
<dbReference type="Pfam" id="PF13188">
    <property type="entry name" value="PAS_8"/>
    <property type="match status" value="1"/>
</dbReference>
<dbReference type="Gene3D" id="3.30.450.20">
    <property type="entry name" value="PAS domain"/>
    <property type="match status" value="3"/>
</dbReference>
<evidence type="ECO:0000259" key="25">
    <source>
        <dbReference type="PROSITE" id="PS50894"/>
    </source>
</evidence>
<dbReference type="InterPro" id="IPR036890">
    <property type="entry name" value="HATPase_C_sf"/>
</dbReference>
<keyword evidence="11" id="KW-0067">ATP-binding</keyword>
<dbReference type="InterPro" id="IPR011006">
    <property type="entry name" value="CheY-like_superfamily"/>
</dbReference>
<keyword evidence="7" id="KW-0808">Transferase</keyword>
<dbReference type="EMBL" id="JACGXA010000001">
    <property type="protein sequence ID" value="MBA8803462.1"/>
    <property type="molecule type" value="Genomic_DNA"/>
</dbReference>
<keyword evidence="6 19" id="KW-0597">Phosphoprotein</keyword>
<feature type="domain" description="PAS" evidence="23">
    <location>
        <begin position="128"/>
        <end position="190"/>
    </location>
</feature>
<dbReference type="SUPFAM" id="SSF55785">
    <property type="entry name" value="PYP-like sensor domain (PAS domain)"/>
    <property type="match status" value="3"/>
</dbReference>
<dbReference type="Pfam" id="PF01627">
    <property type="entry name" value="Hpt"/>
    <property type="match status" value="1"/>
</dbReference>
<feature type="domain" description="HPt" evidence="25">
    <location>
        <begin position="809"/>
        <end position="905"/>
    </location>
</feature>
<dbReference type="Pfam" id="PF00989">
    <property type="entry name" value="PAS"/>
    <property type="match status" value="1"/>
</dbReference>
<evidence type="ECO:0000256" key="4">
    <source>
        <dbReference type="ARBA" id="ARBA00012438"/>
    </source>
</evidence>
<dbReference type="FunFam" id="3.30.565.10:FF:000010">
    <property type="entry name" value="Sensor histidine kinase RcsC"/>
    <property type="match status" value="1"/>
</dbReference>
<dbReference type="CDD" id="cd17546">
    <property type="entry name" value="REC_hyHK_CKI1_RcsC-like"/>
    <property type="match status" value="1"/>
</dbReference>
<keyword evidence="12" id="KW-1133">Transmembrane helix</keyword>
<accession>A0A7W3IZG2</accession>
<dbReference type="InterPro" id="IPR000014">
    <property type="entry name" value="PAS"/>
</dbReference>
<dbReference type="NCBIfam" id="TIGR00229">
    <property type="entry name" value="sensory_box"/>
    <property type="match status" value="2"/>
</dbReference>
<evidence type="ECO:0000259" key="23">
    <source>
        <dbReference type="PROSITE" id="PS50112"/>
    </source>
</evidence>
<dbReference type="PRINTS" id="PR00344">
    <property type="entry name" value="BCTRLSENSOR"/>
</dbReference>
<dbReference type="PROSITE" id="PS50112">
    <property type="entry name" value="PAS"/>
    <property type="match status" value="3"/>
</dbReference>
<keyword evidence="27" id="KW-1185">Reference proteome</keyword>
<dbReference type="CDD" id="cd00130">
    <property type="entry name" value="PAS"/>
    <property type="match status" value="2"/>
</dbReference>
<evidence type="ECO:0000256" key="8">
    <source>
        <dbReference type="ARBA" id="ARBA00022692"/>
    </source>
</evidence>
<evidence type="ECO:0000259" key="21">
    <source>
        <dbReference type="PROSITE" id="PS50109"/>
    </source>
</evidence>
<evidence type="ECO:0000256" key="9">
    <source>
        <dbReference type="ARBA" id="ARBA00022741"/>
    </source>
</evidence>
<dbReference type="InterPro" id="IPR001789">
    <property type="entry name" value="Sig_transdc_resp-reg_receiver"/>
</dbReference>
<feature type="modified residue" description="4-aspartylphosphate" evidence="19">
    <location>
        <position position="715"/>
    </location>
</feature>
<protein>
    <recommendedName>
        <fullName evidence="17">Circadian input-output histidine kinase CikA</fullName>
        <ecNumber evidence="4">2.7.13.3</ecNumber>
    </recommendedName>
    <alternativeName>
        <fullName evidence="16">Sensory/regulatory protein RpfC</fullName>
    </alternativeName>
</protein>
<evidence type="ECO:0000256" key="18">
    <source>
        <dbReference type="PROSITE-ProRule" id="PRU00110"/>
    </source>
</evidence>
<keyword evidence="9" id="KW-0547">Nucleotide-binding</keyword>
<evidence type="ECO:0000259" key="24">
    <source>
        <dbReference type="PROSITE" id="PS50113"/>
    </source>
</evidence>
<dbReference type="SMART" id="SM00448">
    <property type="entry name" value="REC"/>
    <property type="match status" value="1"/>
</dbReference>
<dbReference type="InterPro" id="IPR003594">
    <property type="entry name" value="HATPase_dom"/>
</dbReference>
<dbReference type="SUPFAM" id="SSF55874">
    <property type="entry name" value="ATPase domain of HSP90 chaperone/DNA topoisomerase II/histidine kinase"/>
    <property type="match status" value="1"/>
</dbReference>
<feature type="modified residue" description="Phosphohistidine" evidence="18">
    <location>
        <position position="848"/>
    </location>
</feature>
<dbReference type="InterPro" id="IPR035965">
    <property type="entry name" value="PAS-like_dom_sf"/>
</dbReference>
<evidence type="ECO:0000256" key="16">
    <source>
        <dbReference type="ARBA" id="ARBA00068150"/>
    </source>
</evidence>
<comment type="catalytic activity">
    <reaction evidence="1">
        <text>ATP + protein L-histidine = ADP + protein N-phospho-L-histidine.</text>
        <dbReference type="EC" id="2.7.13.3"/>
    </reaction>
</comment>
<dbReference type="PROSITE" id="PS50110">
    <property type="entry name" value="RESPONSE_REGULATORY"/>
    <property type="match status" value="1"/>
</dbReference>
<dbReference type="InterPro" id="IPR036641">
    <property type="entry name" value="HPT_dom_sf"/>
</dbReference>
<feature type="domain" description="Response regulatory" evidence="22">
    <location>
        <begin position="666"/>
        <end position="783"/>
    </location>
</feature>
<evidence type="ECO:0000256" key="1">
    <source>
        <dbReference type="ARBA" id="ARBA00000085"/>
    </source>
</evidence>
<dbReference type="InterPro" id="IPR004358">
    <property type="entry name" value="Sig_transdc_His_kin-like_C"/>
</dbReference>
<dbReference type="RefSeq" id="WP_182538462.1">
    <property type="nucleotide sequence ID" value="NZ_JACGXA010000001.1"/>
</dbReference>
<dbReference type="Gene3D" id="3.30.565.10">
    <property type="entry name" value="Histidine kinase-like ATPase, C-terminal domain"/>
    <property type="match status" value="1"/>
</dbReference>
<dbReference type="InterPro" id="IPR008207">
    <property type="entry name" value="Sig_transdc_His_kin_Hpt_dom"/>
</dbReference>
<evidence type="ECO:0000256" key="10">
    <source>
        <dbReference type="ARBA" id="ARBA00022777"/>
    </source>
</evidence>
<feature type="domain" description="PAS" evidence="23">
    <location>
        <begin position="262"/>
        <end position="332"/>
    </location>
</feature>
<evidence type="ECO:0000256" key="11">
    <source>
        <dbReference type="ARBA" id="ARBA00022840"/>
    </source>
</evidence>
<dbReference type="InterPro" id="IPR003661">
    <property type="entry name" value="HisK_dim/P_dom"/>
</dbReference>
<dbReference type="Gene3D" id="1.10.287.130">
    <property type="match status" value="1"/>
</dbReference>
<dbReference type="Gene3D" id="1.20.120.160">
    <property type="entry name" value="HPT domain"/>
    <property type="match status" value="1"/>
</dbReference>
<dbReference type="PROSITE" id="PS50109">
    <property type="entry name" value="HIS_KIN"/>
    <property type="match status" value="1"/>
</dbReference>
<dbReference type="CDD" id="cd16922">
    <property type="entry name" value="HATPase_EvgS-ArcB-TorS-like"/>
    <property type="match status" value="1"/>
</dbReference>
<evidence type="ECO:0000256" key="13">
    <source>
        <dbReference type="ARBA" id="ARBA00023012"/>
    </source>
</evidence>
<keyword evidence="10" id="KW-0418">Kinase</keyword>
<evidence type="ECO:0000256" key="2">
    <source>
        <dbReference type="ARBA" id="ARBA00004651"/>
    </source>
</evidence>
<dbReference type="SMART" id="SM00086">
    <property type="entry name" value="PAC"/>
    <property type="match status" value="2"/>
</dbReference>
<dbReference type="Pfam" id="PF13426">
    <property type="entry name" value="PAS_9"/>
    <property type="match status" value="1"/>
</dbReference>
<feature type="domain" description="PAS" evidence="23">
    <location>
        <begin position="10"/>
        <end position="48"/>
    </location>
</feature>
<dbReference type="CDD" id="cd00082">
    <property type="entry name" value="HisKA"/>
    <property type="match status" value="1"/>
</dbReference>
<dbReference type="SUPFAM" id="SSF47226">
    <property type="entry name" value="Histidine-containing phosphotransfer domain, HPT domain"/>
    <property type="match status" value="1"/>
</dbReference>
<feature type="domain" description="PAC" evidence="24">
    <location>
        <begin position="336"/>
        <end position="387"/>
    </location>
</feature>
<dbReference type="InterPro" id="IPR001610">
    <property type="entry name" value="PAC"/>
</dbReference>
<dbReference type="Pfam" id="PF00512">
    <property type="entry name" value="HisKA"/>
    <property type="match status" value="1"/>
</dbReference>
<dbReference type="SUPFAM" id="SSF52172">
    <property type="entry name" value="CheY-like"/>
    <property type="match status" value="1"/>
</dbReference>
<dbReference type="InterPro" id="IPR036097">
    <property type="entry name" value="HisK_dim/P_sf"/>
</dbReference>
<dbReference type="Gene3D" id="3.40.50.2300">
    <property type="match status" value="1"/>
</dbReference>
<proteinExistence type="inferred from homology"/>
<evidence type="ECO:0000256" key="12">
    <source>
        <dbReference type="ARBA" id="ARBA00022989"/>
    </source>
</evidence>
<dbReference type="GO" id="GO:0000155">
    <property type="term" value="F:phosphorelay sensor kinase activity"/>
    <property type="evidence" value="ECO:0007669"/>
    <property type="project" value="InterPro"/>
</dbReference>
<comment type="caution">
    <text evidence="26">The sequence shown here is derived from an EMBL/GenBank/DDBJ whole genome shotgun (WGS) entry which is preliminary data.</text>
</comment>
<comment type="subunit">
    <text evidence="15">At low DSF concentrations, interacts with RpfF.</text>
</comment>
<keyword evidence="13" id="KW-0902">Two-component regulatory system</keyword>
<dbReference type="Proteomes" id="UP000580910">
    <property type="component" value="Unassembled WGS sequence"/>
</dbReference>
<evidence type="ECO:0000256" key="5">
    <source>
        <dbReference type="ARBA" id="ARBA00022475"/>
    </source>
</evidence>
<keyword evidence="5" id="KW-1003">Cell membrane</keyword>
<organism evidence="26 27">
    <name type="scientific">Nocardioides ginsengisegetis</name>
    <dbReference type="NCBI Taxonomy" id="661491"/>
    <lineage>
        <taxon>Bacteria</taxon>
        <taxon>Bacillati</taxon>
        <taxon>Actinomycetota</taxon>
        <taxon>Actinomycetes</taxon>
        <taxon>Propionibacteriales</taxon>
        <taxon>Nocardioidaceae</taxon>
        <taxon>Nocardioides</taxon>
    </lineage>
</organism>
<dbReference type="EC" id="2.7.13.3" evidence="4"/>
<evidence type="ECO:0000313" key="27">
    <source>
        <dbReference type="Proteomes" id="UP000580910"/>
    </source>
</evidence>
<evidence type="ECO:0000256" key="20">
    <source>
        <dbReference type="SAM" id="MobiDB-lite"/>
    </source>
</evidence>